<sequence>MRTTLPTLLAGALATLAIPAQAEPESQPLEVMATIAMIGNVAQQVGGECVEVTNMMGPGVDPHLYQASAGDVNALQQADMILYAGYSLEGQLGDVLERFGQMKPTVAMAPESIDPGDLITVQDIYGIDPHLWMDVGLWSNLVPTLVAQFSEQRPDCADTFEANGEAYRDELQALDGWIEESVASIPEQQRIMVTAHDAFNYYGRAYDIEVAGIQGISTETETGVADIRDMANVVSERNVPAIFIESTINPRTVQAVIDAARQQGHEVEIGGELYSDAMGESGTMGGTYIGMLYTNTTRIVKALGGETPPLPAALGDWAQQWQVGDAAGQ</sequence>
<dbReference type="EMBL" id="JBHLVX010000022">
    <property type="protein sequence ID" value="MFC0267652.1"/>
    <property type="molecule type" value="Genomic_DNA"/>
</dbReference>
<dbReference type="PANTHER" id="PTHR42953:SF1">
    <property type="entry name" value="METAL-BINDING PROTEIN HI_0362-RELATED"/>
    <property type="match status" value="1"/>
</dbReference>
<organism evidence="8 9">
    <name type="scientific">Kushneria aurantia</name>
    <dbReference type="NCBI Taxonomy" id="504092"/>
    <lineage>
        <taxon>Bacteria</taxon>
        <taxon>Pseudomonadati</taxon>
        <taxon>Pseudomonadota</taxon>
        <taxon>Gammaproteobacteria</taxon>
        <taxon>Oceanospirillales</taxon>
        <taxon>Halomonadaceae</taxon>
        <taxon>Kushneria</taxon>
    </lineage>
</organism>
<dbReference type="RefSeq" id="WP_019950515.1">
    <property type="nucleotide sequence ID" value="NZ_JBHLVX010000022.1"/>
</dbReference>
<evidence type="ECO:0000256" key="7">
    <source>
        <dbReference type="SAM" id="SignalP"/>
    </source>
</evidence>
<dbReference type="Gene3D" id="3.40.50.1980">
    <property type="entry name" value="Nitrogenase molybdenum iron protein domain"/>
    <property type="match status" value="2"/>
</dbReference>
<evidence type="ECO:0000313" key="8">
    <source>
        <dbReference type="EMBL" id="MFC0267652.1"/>
    </source>
</evidence>
<dbReference type="InterPro" id="IPR006129">
    <property type="entry name" value="AdhesinB"/>
</dbReference>
<evidence type="ECO:0000256" key="5">
    <source>
        <dbReference type="ARBA" id="ARBA00022729"/>
    </source>
</evidence>
<keyword evidence="3 6" id="KW-0813">Transport</keyword>
<dbReference type="Pfam" id="PF01297">
    <property type="entry name" value="ZnuA"/>
    <property type="match status" value="1"/>
</dbReference>
<name>A0ABV6G1X0_9GAMM</name>
<keyword evidence="4" id="KW-0479">Metal-binding</keyword>
<comment type="similarity">
    <text evidence="2 6">Belongs to the bacterial solute-binding protein 9 family.</text>
</comment>
<gene>
    <name evidence="8" type="ORF">ACFFHW_06525</name>
</gene>
<evidence type="ECO:0000256" key="4">
    <source>
        <dbReference type="ARBA" id="ARBA00022723"/>
    </source>
</evidence>
<keyword evidence="5 7" id="KW-0732">Signal</keyword>
<comment type="caution">
    <text evidence="8">The sequence shown here is derived from an EMBL/GenBank/DDBJ whole genome shotgun (WGS) entry which is preliminary data.</text>
</comment>
<reference evidence="8 9" key="1">
    <citation type="submission" date="2024-09" db="EMBL/GenBank/DDBJ databases">
        <authorList>
            <person name="Sun Q."/>
            <person name="Mori K."/>
        </authorList>
    </citation>
    <scope>NUCLEOTIDE SEQUENCE [LARGE SCALE GENOMIC DNA]</scope>
    <source>
        <strain evidence="8 9">CCM 7415</strain>
    </source>
</reference>
<proteinExistence type="inferred from homology"/>
<evidence type="ECO:0000256" key="6">
    <source>
        <dbReference type="RuleBase" id="RU003512"/>
    </source>
</evidence>
<keyword evidence="9" id="KW-1185">Reference proteome</keyword>
<dbReference type="InterPro" id="IPR006127">
    <property type="entry name" value="ZnuA-like"/>
</dbReference>
<protein>
    <submittedName>
        <fullName evidence="8">Metal ABC transporter solute-binding protein, Zn/Mn family</fullName>
    </submittedName>
</protein>
<dbReference type="PRINTS" id="PR00691">
    <property type="entry name" value="ADHESINB"/>
</dbReference>
<dbReference type="PRINTS" id="PR00690">
    <property type="entry name" value="ADHESNFAMILY"/>
</dbReference>
<evidence type="ECO:0000313" key="9">
    <source>
        <dbReference type="Proteomes" id="UP001589814"/>
    </source>
</evidence>
<comment type="subcellular location">
    <subcellularLocation>
        <location evidence="1">Cell envelope</location>
    </subcellularLocation>
</comment>
<evidence type="ECO:0000256" key="1">
    <source>
        <dbReference type="ARBA" id="ARBA00004196"/>
    </source>
</evidence>
<feature type="signal peptide" evidence="7">
    <location>
        <begin position="1"/>
        <end position="22"/>
    </location>
</feature>
<dbReference type="InterPro" id="IPR006128">
    <property type="entry name" value="Lipoprotein_PsaA-like"/>
</dbReference>
<dbReference type="InterPro" id="IPR050492">
    <property type="entry name" value="Bact_metal-bind_prot9"/>
</dbReference>
<evidence type="ECO:0000256" key="3">
    <source>
        <dbReference type="ARBA" id="ARBA00022448"/>
    </source>
</evidence>
<dbReference type="Proteomes" id="UP001589814">
    <property type="component" value="Unassembled WGS sequence"/>
</dbReference>
<dbReference type="SUPFAM" id="SSF53807">
    <property type="entry name" value="Helical backbone' metal receptor"/>
    <property type="match status" value="1"/>
</dbReference>
<evidence type="ECO:0000256" key="2">
    <source>
        <dbReference type="ARBA" id="ARBA00011028"/>
    </source>
</evidence>
<dbReference type="PANTHER" id="PTHR42953">
    <property type="entry name" value="HIGH-AFFINITY ZINC UPTAKE SYSTEM PROTEIN ZNUA-RELATED"/>
    <property type="match status" value="1"/>
</dbReference>
<accession>A0ABV6G1X0</accession>
<feature type="chain" id="PRO_5045297921" evidence="7">
    <location>
        <begin position="23"/>
        <end position="329"/>
    </location>
</feature>